<reference evidence="2 3" key="2">
    <citation type="journal article" date="2010" name="Proc. Natl. Acad. Sci. U.S.A.">
        <title>Enigmatic, ultrasmall, uncultivated Archaea.</title>
        <authorList>
            <person name="Baker B.J."/>
            <person name="Comolli L.R."/>
            <person name="Dick G.J."/>
            <person name="Hauser L.J."/>
            <person name="Hyatt D."/>
            <person name="Dill B.D."/>
            <person name="Land M.L."/>
            <person name="Verberkmoes N.C."/>
            <person name="Hettich R.L."/>
            <person name="Banfield J.F."/>
        </authorList>
    </citation>
    <scope>NUCLEOTIDE SEQUENCE [LARGE SCALE GENOMIC DNA]</scope>
    <source>
        <strain evidence="2">ARMAN-2</strain>
    </source>
</reference>
<evidence type="ECO:0000313" key="2">
    <source>
        <dbReference type="EMBL" id="EET89940.1"/>
    </source>
</evidence>
<organism evidence="2 3">
    <name type="scientific">Candidatus Micrarchaeum acidiphilum ARMAN-2</name>
    <dbReference type="NCBI Taxonomy" id="425595"/>
    <lineage>
        <taxon>Archaea</taxon>
        <taxon>Candidatus Micrarchaeota</taxon>
        <taxon>Candidatus Micrarchaeia</taxon>
        <taxon>Candidatus Micrarchaeales</taxon>
        <taxon>Candidatus Micrarchaeaceae</taxon>
        <taxon>Candidatus Micrarchaeum</taxon>
    </lineage>
</organism>
<protein>
    <submittedName>
        <fullName evidence="2">Uncharacterized protein</fullName>
    </submittedName>
</protein>
<proteinExistence type="predicted"/>
<sequence>MVTVPNPKKSSSRPEASNADAKQQLDADVPAIKALTMDDEAVERLVKDFTEYAKRNSYDAPSILAKLKDEGIAGRFILDLYRFSNKNFAEMIDNMASEAAISKFWTYAMHPEWQ</sequence>
<gene>
    <name evidence="2" type="ORF">UNLARM2_0384</name>
</gene>
<dbReference type="EMBL" id="GG697240">
    <property type="protein sequence ID" value="EET89940.1"/>
    <property type="molecule type" value="Genomic_DNA"/>
</dbReference>
<name>C7DH38_MICA2</name>
<dbReference type="AlphaFoldDB" id="C7DH38"/>
<evidence type="ECO:0000313" key="3">
    <source>
        <dbReference type="Proteomes" id="UP000332487"/>
    </source>
</evidence>
<keyword evidence="3" id="KW-1185">Reference proteome</keyword>
<evidence type="ECO:0000256" key="1">
    <source>
        <dbReference type="SAM" id="MobiDB-lite"/>
    </source>
</evidence>
<dbReference type="Proteomes" id="UP000332487">
    <property type="component" value="Unassembled WGS sequence"/>
</dbReference>
<accession>C7DH38</accession>
<reference evidence="2 3" key="1">
    <citation type="journal article" date="2009" name="Genome Biol.">
        <title>Community-wide analysis of microbial genome sequence signatures.</title>
        <authorList>
            <person name="Dick G.J."/>
            <person name="Andersson A.F."/>
            <person name="Baker B.J."/>
            <person name="Simmons S.L."/>
            <person name="Thomas B.C."/>
            <person name="Yelton A.P."/>
            <person name="Banfield J.F."/>
        </authorList>
    </citation>
    <scope>NUCLEOTIDE SEQUENCE [LARGE SCALE GENOMIC DNA]</scope>
    <source>
        <strain evidence="2">ARMAN-2</strain>
    </source>
</reference>
<feature type="region of interest" description="Disordered" evidence="1">
    <location>
        <begin position="1"/>
        <end position="25"/>
    </location>
</feature>